<dbReference type="AlphaFoldDB" id="A0AAN8NRR8"/>
<keyword evidence="3" id="KW-1185">Reference proteome</keyword>
<reference evidence="2 3" key="1">
    <citation type="submission" date="2019-10" db="EMBL/GenBank/DDBJ databases">
        <authorList>
            <person name="Palmer J.M."/>
        </authorList>
    </citation>
    <scope>NUCLEOTIDE SEQUENCE [LARGE SCALE GENOMIC DNA]</scope>
    <source>
        <strain evidence="2 3">TWF718</strain>
    </source>
</reference>
<protein>
    <submittedName>
        <fullName evidence="2">Uncharacterized protein</fullName>
    </submittedName>
</protein>
<comment type="caution">
    <text evidence="2">The sequence shown here is derived from an EMBL/GenBank/DDBJ whole genome shotgun (WGS) entry which is preliminary data.</text>
</comment>
<name>A0AAN8NRR8_9PEZI</name>
<feature type="region of interest" description="Disordered" evidence="1">
    <location>
        <begin position="50"/>
        <end position="72"/>
    </location>
</feature>
<evidence type="ECO:0000313" key="3">
    <source>
        <dbReference type="Proteomes" id="UP001313282"/>
    </source>
</evidence>
<proteinExistence type="predicted"/>
<dbReference type="Proteomes" id="UP001313282">
    <property type="component" value="Unassembled WGS sequence"/>
</dbReference>
<dbReference type="EMBL" id="JAVHNR010000006">
    <property type="protein sequence ID" value="KAK6339317.1"/>
    <property type="molecule type" value="Genomic_DNA"/>
</dbReference>
<evidence type="ECO:0000256" key="1">
    <source>
        <dbReference type="SAM" id="MobiDB-lite"/>
    </source>
</evidence>
<evidence type="ECO:0000313" key="2">
    <source>
        <dbReference type="EMBL" id="KAK6339317.1"/>
    </source>
</evidence>
<feature type="region of interest" description="Disordered" evidence="1">
    <location>
        <begin position="1"/>
        <end position="26"/>
    </location>
</feature>
<gene>
    <name evidence="2" type="ORF">TWF718_008738</name>
</gene>
<feature type="compositionally biased region" description="Basic residues" evidence="1">
    <location>
        <begin position="7"/>
        <end position="18"/>
    </location>
</feature>
<organism evidence="2 3">
    <name type="scientific">Orbilia javanica</name>
    <dbReference type="NCBI Taxonomy" id="47235"/>
    <lineage>
        <taxon>Eukaryota</taxon>
        <taxon>Fungi</taxon>
        <taxon>Dikarya</taxon>
        <taxon>Ascomycota</taxon>
        <taxon>Pezizomycotina</taxon>
        <taxon>Orbiliomycetes</taxon>
        <taxon>Orbiliales</taxon>
        <taxon>Orbiliaceae</taxon>
        <taxon>Orbilia</taxon>
    </lineage>
</organism>
<accession>A0AAN8NRR8</accession>
<sequence>MFVNERPKKRRKRKKPATKPKEDGCEWEEVRLDTPDILEMETEWEKNMMGANETGEAEVVMEDAGTQEAGKV</sequence>